<evidence type="ECO:0000313" key="3">
    <source>
        <dbReference type="Proteomes" id="UP000663862"/>
    </source>
</evidence>
<dbReference type="AlphaFoldDB" id="A0A821GGQ5"/>
<dbReference type="InterPro" id="IPR027417">
    <property type="entry name" value="P-loop_NTPase"/>
</dbReference>
<comment type="caution">
    <text evidence="2">The sequence shown here is derived from an EMBL/GenBank/DDBJ whole genome shotgun (WGS) entry which is preliminary data.</text>
</comment>
<dbReference type="Gene3D" id="3.40.50.300">
    <property type="entry name" value="P-loop containing nucleotide triphosphate hydrolases"/>
    <property type="match status" value="1"/>
</dbReference>
<dbReference type="Proteomes" id="UP000663869">
    <property type="component" value="Unassembled WGS sequence"/>
</dbReference>
<protein>
    <submittedName>
        <fullName evidence="2">Uncharacterized protein</fullName>
    </submittedName>
</protein>
<dbReference type="SUPFAM" id="SSF52540">
    <property type="entry name" value="P-loop containing nucleoside triphosphate hydrolases"/>
    <property type="match status" value="1"/>
</dbReference>
<organism evidence="2 3">
    <name type="scientific">Rotaria socialis</name>
    <dbReference type="NCBI Taxonomy" id="392032"/>
    <lineage>
        <taxon>Eukaryota</taxon>
        <taxon>Metazoa</taxon>
        <taxon>Spiralia</taxon>
        <taxon>Gnathifera</taxon>
        <taxon>Rotifera</taxon>
        <taxon>Eurotatoria</taxon>
        <taxon>Bdelloidea</taxon>
        <taxon>Philodinida</taxon>
        <taxon>Philodinidae</taxon>
        <taxon>Rotaria</taxon>
    </lineage>
</organism>
<evidence type="ECO:0000313" key="1">
    <source>
        <dbReference type="EMBL" id="CAF3312485.1"/>
    </source>
</evidence>
<evidence type="ECO:0000313" key="2">
    <source>
        <dbReference type="EMBL" id="CAF4665992.1"/>
    </source>
</evidence>
<name>A0A821GGQ5_9BILA</name>
<accession>A0A821GGQ5</accession>
<reference evidence="2" key="1">
    <citation type="submission" date="2021-02" db="EMBL/GenBank/DDBJ databases">
        <authorList>
            <person name="Nowell W R."/>
        </authorList>
    </citation>
    <scope>NUCLEOTIDE SEQUENCE</scope>
</reference>
<sequence>MLDCSVWHRLVNQQCLANSLSGSKVAEIGSGETTMEIKPYHSERFTLWDIPGRNDEMSHLSMHYVGFWKGLTRRLVLITTTVKENTSTMKLLDAINLHYDIVVNKFDQVDEEERAKFQQ</sequence>
<dbReference type="EMBL" id="CAJOBQ010006038">
    <property type="protein sequence ID" value="CAF4665992.1"/>
    <property type="molecule type" value="Genomic_DNA"/>
</dbReference>
<dbReference type="Proteomes" id="UP000663862">
    <property type="component" value="Unassembled WGS sequence"/>
</dbReference>
<gene>
    <name evidence="1" type="ORF">FME351_LOCUS543</name>
    <name evidence="2" type="ORF">TSG867_LOCUS31603</name>
</gene>
<dbReference type="EMBL" id="CAJNYU010000011">
    <property type="protein sequence ID" value="CAF3312485.1"/>
    <property type="molecule type" value="Genomic_DNA"/>
</dbReference>
<proteinExistence type="predicted"/>